<evidence type="ECO:0000256" key="1">
    <source>
        <dbReference type="SAM" id="MobiDB-lite"/>
    </source>
</evidence>
<evidence type="ECO:0000313" key="3">
    <source>
        <dbReference type="Proteomes" id="UP000628079"/>
    </source>
</evidence>
<dbReference type="RefSeq" id="WP_035950606.1">
    <property type="nucleotide sequence ID" value="NZ_BMEA01000001.1"/>
</dbReference>
<comment type="caution">
    <text evidence="2">The sequence shown here is derived from an EMBL/GenBank/DDBJ whole genome shotgun (WGS) entry which is preliminary data.</text>
</comment>
<dbReference type="Proteomes" id="UP000628079">
    <property type="component" value="Unassembled WGS sequence"/>
</dbReference>
<proteinExistence type="predicted"/>
<name>A0A8H9KQA5_9MICO</name>
<protein>
    <submittedName>
        <fullName evidence="2">Uncharacterized protein</fullName>
    </submittedName>
</protein>
<reference evidence="2" key="1">
    <citation type="journal article" date="2014" name="Int. J. Syst. Evol. Microbiol.">
        <title>Complete genome sequence of Corynebacterium casei LMG S-19264T (=DSM 44701T), isolated from a smear-ripened cheese.</title>
        <authorList>
            <consortium name="US DOE Joint Genome Institute (JGI-PGF)"/>
            <person name="Walter F."/>
            <person name="Albersmeier A."/>
            <person name="Kalinowski J."/>
            <person name="Ruckert C."/>
        </authorList>
    </citation>
    <scope>NUCLEOTIDE SEQUENCE</scope>
    <source>
        <strain evidence="2">CGMCC 1.10749</strain>
    </source>
</reference>
<gene>
    <name evidence="2" type="ORF">GCM10011314_08630</name>
</gene>
<accession>A0A8H9KQA5</accession>
<organism evidence="2 3">
    <name type="scientific">Knoellia flava</name>
    <dbReference type="NCBI Taxonomy" id="913969"/>
    <lineage>
        <taxon>Bacteria</taxon>
        <taxon>Bacillati</taxon>
        <taxon>Actinomycetota</taxon>
        <taxon>Actinomycetes</taxon>
        <taxon>Micrococcales</taxon>
        <taxon>Intrasporangiaceae</taxon>
        <taxon>Knoellia</taxon>
    </lineage>
</organism>
<dbReference type="AlphaFoldDB" id="A0A8H9KQA5"/>
<sequence>MGVDVEVEPQRGGNGPRRIDQPLVPETATILLTAARCATSSSGCPSRPADARLASDLQQSSAAMVLNPLAGKAYLDAPLDVQRAVLRSAMKR</sequence>
<evidence type="ECO:0000313" key="2">
    <source>
        <dbReference type="EMBL" id="GGB71533.1"/>
    </source>
</evidence>
<feature type="region of interest" description="Disordered" evidence="1">
    <location>
        <begin position="1"/>
        <end position="21"/>
    </location>
</feature>
<reference evidence="2" key="2">
    <citation type="submission" date="2020-09" db="EMBL/GenBank/DDBJ databases">
        <authorList>
            <person name="Sun Q."/>
            <person name="Zhou Y."/>
        </authorList>
    </citation>
    <scope>NUCLEOTIDE SEQUENCE</scope>
    <source>
        <strain evidence="2">CGMCC 1.10749</strain>
    </source>
</reference>
<dbReference type="EMBL" id="BMEA01000001">
    <property type="protein sequence ID" value="GGB71533.1"/>
    <property type="molecule type" value="Genomic_DNA"/>
</dbReference>